<gene>
    <name evidence="1" type="ORF">AVEN_193104_1</name>
</gene>
<evidence type="ECO:0000313" key="1">
    <source>
        <dbReference type="EMBL" id="GBL85637.1"/>
    </source>
</evidence>
<protein>
    <submittedName>
        <fullName evidence="1">Uncharacterized protein</fullName>
    </submittedName>
</protein>
<keyword evidence="2" id="KW-1185">Reference proteome</keyword>
<reference evidence="1 2" key="1">
    <citation type="journal article" date="2019" name="Sci. Rep.">
        <title>Orb-weaving spider Araneus ventricosus genome elucidates the spidroin gene catalogue.</title>
        <authorList>
            <person name="Kono N."/>
            <person name="Nakamura H."/>
            <person name="Ohtoshi R."/>
            <person name="Moran D.A.P."/>
            <person name="Shinohara A."/>
            <person name="Yoshida Y."/>
            <person name="Fujiwara M."/>
            <person name="Mori M."/>
            <person name="Tomita M."/>
            <person name="Arakawa K."/>
        </authorList>
    </citation>
    <scope>NUCLEOTIDE SEQUENCE [LARGE SCALE GENOMIC DNA]</scope>
</reference>
<dbReference type="AlphaFoldDB" id="A0A4Y2B1C1"/>
<dbReference type="Proteomes" id="UP000499080">
    <property type="component" value="Unassembled WGS sequence"/>
</dbReference>
<dbReference type="EMBL" id="BGPR01000044">
    <property type="protein sequence ID" value="GBL85637.1"/>
    <property type="molecule type" value="Genomic_DNA"/>
</dbReference>
<comment type="caution">
    <text evidence="1">The sequence shown here is derived from an EMBL/GenBank/DDBJ whole genome shotgun (WGS) entry which is preliminary data.</text>
</comment>
<sequence>MGLVMLNRGQMMRTTPQLAPLSKLPRGVDVVHHTSENTYPPTSDLTCNRPNTRRIFSEIRFEPGTHRPRSLTLSLDHRVQTHNEAMGDQLSCTMIYMIKNIWISDQKCVNIHKQTDAEPRFVQPFVMNSINNH</sequence>
<evidence type="ECO:0000313" key="2">
    <source>
        <dbReference type="Proteomes" id="UP000499080"/>
    </source>
</evidence>
<name>A0A4Y2B1C1_ARAVE</name>
<organism evidence="1 2">
    <name type="scientific">Araneus ventricosus</name>
    <name type="common">Orbweaver spider</name>
    <name type="synonym">Epeira ventricosa</name>
    <dbReference type="NCBI Taxonomy" id="182803"/>
    <lineage>
        <taxon>Eukaryota</taxon>
        <taxon>Metazoa</taxon>
        <taxon>Ecdysozoa</taxon>
        <taxon>Arthropoda</taxon>
        <taxon>Chelicerata</taxon>
        <taxon>Arachnida</taxon>
        <taxon>Araneae</taxon>
        <taxon>Araneomorphae</taxon>
        <taxon>Entelegynae</taxon>
        <taxon>Araneoidea</taxon>
        <taxon>Araneidae</taxon>
        <taxon>Araneus</taxon>
    </lineage>
</organism>
<proteinExistence type="predicted"/>
<accession>A0A4Y2B1C1</accession>